<accession>A0A0F8ZRI9</accession>
<sequence>DSSKPDGQPRRMLDVSRAEKEFEFKAKIPFQEGLRKTIDWYAKNFKPRKGKIP</sequence>
<evidence type="ECO:0000313" key="1">
    <source>
        <dbReference type="EMBL" id="KKK88640.1"/>
    </source>
</evidence>
<gene>
    <name evidence="1" type="ORF">LCGC14_2741140</name>
</gene>
<feature type="non-terminal residue" evidence="1">
    <location>
        <position position="1"/>
    </location>
</feature>
<dbReference type="AlphaFoldDB" id="A0A0F8ZRI9"/>
<organism evidence="1">
    <name type="scientific">marine sediment metagenome</name>
    <dbReference type="NCBI Taxonomy" id="412755"/>
    <lineage>
        <taxon>unclassified sequences</taxon>
        <taxon>metagenomes</taxon>
        <taxon>ecological metagenomes</taxon>
    </lineage>
</organism>
<dbReference type="SUPFAM" id="SSF51735">
    <property type="entry name" value="NAD(P)-binding Rossmann-fold domains"/>
    <property type="match status" value="1"/>
</dbReference>
<proteinExistence type="predicted"/>
<reference evidence="1" key="1">
    <citation type="journal article" date="2015" name="Nature">
        <title>Complex archaea that bridge the gap between prokaryotes and eukaryotes.</title>
        <authorList>
            <person name="Spang A."/>
            <person name="Saw J.H."/>
            <person name="Jorgensen S.L."/>
            <person name="Zaremba-Niedzwiedzka K."/>
            <person name="Martijn J."/>
            <person name="Lind A.E."/>
            <person name="van Eijk R."/>
            <person name="Schleper C."/>
            <person name="Guy L."/>
            <person name="Ettema T.J."/>
        </authorList>
    </citation>
    <scope>NUCLEOTIDE SEQUENCE</scope>
</reference>
<comment type="caution">
    <text evidence="1">The sequence shown here is derived from an EMBL/GenBank/DDBJ whole genome shotgun (WGS) entry which is preliminary data.</text>
</comment>
<name>A0A0F8ZRI9_9ZZZZ</name>
<protein>
    <recommendedName>
        <fullName evidence="2">NAD(P)-binding domain-containing protein</fullName>
    </recommendedName>
</protein>
<dbReference type="InterPro" id="IPR036291">
    <property type="entry name" value="NAD(P)-bd_dom_sf"/>
</dbReference>
<evidence type="ECO:0008006" key="2">
    <source>
        <dbReference type="Google" id="ProtNLM"/>
    </source>
</evidence>
<dbReference type="Gene3D" id="3.40.50.720">
    <property type="entry name" value="NAD(P)-binding Rossmann-like Domain"/>
    <property type="match status" value="1"/>
</dbReference>
<dbReference type="EMBL" id="LAZR01049866">
    <property type="protein sequence ID" value="KKK88640.1"/>
    <property type="molecule type" value="Genomic_DNA"/>
</dbReference>